<evidence type="ECO:0000256" key="2">
    <source>
        <dbReference type="ARBA" id="ARBA00012528"/>
    </source>
</evidence>
<sequence length="466" mass="52937">MSLLQSVVRQFLMVALICCTLNVQAAHETLTISNSKAWKPYSYLDDDGKPSGILIDLWKSYGQANDVEVVFKLVDWQTSIDLVRDRQVDIHAGLLRSTEREEFLEFAIELLQIDNQLYFHQELVSFNVNDFLLGSHSYDVGVVRGGYEESHLRKNFPNVSLKAFKNNEDMINAALRGDILVFSADLQVANYYLYSEGVNQDFIAVKRLYTGTLYAASERSNSQLLSQVSERFHNISSEEKQRVFSKWMHIRTVYPQYLLPLALSLFCLLIGGYAVLLRYNVRKKTGELAAINKDLKFLSETDALTGLSNRRRFFQCLELFRNRQSTLTVVIIDIDNFKLVNDQYGHINGDMVIRSVVNTVKATISDGQVFARIGGEEFAICYCDSNIEQSTRHAQHLCRLVREIMLPDIDYTPITISVGCAVYQQAKDCKTLADADKLMYQAKNNGKNQVVSGQILPLDHVNTEAS</sequence>
<dbReference type="EMBL" id="JAKRRY010000042">
    <property type="protein sequence ID" value="MCW8348599.1"/>
    <property type="molecule type" value="Genomic_DNA"/>
</dbReference>
<name>A0A9X3CS90_9VIBR</name>
<dbReference type="Pfam" id="PF00990">
    <property type="entry name" value="GGDEF"/>
    <property type="match status" value="1"/>
</dbReference>
<dbReference type="PROSITE" id="PS50887">
    <property type="entry name" value="GGDEF"/>
    <property type="match status" value="1"/>
</dbReference>
<dbReference type="CDD" id="cd13706">
    <property type="entry name" value="PBP2_HisK_like_1"/>
    <property type="match status" value="1"/>
</dbReference>
<dbReference type="CDD" id="cd01949">
    <property type="entry name" value="GGDEF"/>
    <property type="match status" value="1"/>
</dbReference>
<dbReference type="RefSeq" id="WP_265677127.1">
    <property type="nucleotide sequence ID" value="NZ_JAKRRY010000042.1"/>
</dbReference>
<evidence type="ECO:0000256" key="1">
    <source>
        <dbReference type="ARBA" id="ARBA00001946"/>
    </source>
</evidence>
<gene>
    <name evidence="6" type="ORF">MD535_21665</name>
</gene>
<organism evidence="6 7">
    <name type="scientific">Vibrio qingdaonensis</name>
    <dbReference type="NCBI Taxonomy" id="2829491"/>
    <lineage>
        <taxon>Bacteria</taxon>
        <taxon>Pseudomonadati</taxon>
        <taxon>Pseudomonadota</taxon>
        <taxon>Gammaproteobacteria</taxon>
        <taxon>Vibrionales</taxon>
        <taxon>Vibrionaceae</taxon>
        <taxon>Vibrio</taxon>
    </lineage>
</organism>
<dbReference type="Pfam" id="PF00497">
    <property type="entry name" value="SBP_bac_3"/>
    <property type="match status" value="1"/>
</dbReference>
<evidence type="ECO:0000259" key="5">
    <source>
        <dbReference type="PROSITE" id="PS50887"/>
    </source>
</evidence>
<feature type="chain" id="PRO_5040933738" description="diguanylate cyclase" evidence="4">
    <location>
        <begin position="26"/>
        <end position="466"/>
    </location>
</feature>
<feature type="domain" description="GGDEF" evidence="5">
    <location>
        <begin position="325"/>
        <end position="455"/>
    </location>
</feature>
<protein>
    <recommendedName>
        <fullName evidence="2">diguanylate cyclase</fullName>
        <ecNumber evidence="2">2.7.7.65</ecNumber>
    </recommendedName>
</protein>
<dbReference type="InterPro" id="IPR000160">
    <property type="entry name" value="GGDEF_dom"/>
</dbReference>
<dbReference type="Gene3D" id="3.40.190.10">
    <property type="entry name" value="Periplasmic binding protein-like II"/>
    <property type="match status" value="2"/>
</dbReference>
<feature type="signal peptide" evidence="4">
    <location>
        <begin position="1"/>
        <end position="25"/>
    </location>
</feature>
<proteinExistence type="predicted"/>
<dbReference type="InterPro" id="IPR029787">
    <property type="entry name" value="Nucleotide_cyclase"/>
</dbReference>
<reference evidence="6" key="1">
    <citation type="submission" date="2022-02" db="EMBL/GenBank/DDBJ databases">
        <title>Vibrio sp. nov, a new bacterium isolated from seawater.</title>
        <authorList>
            <person name="Yuan Y."/>
        </authorList>
    </citation>
    <scope>NUCLEOTIDE SEQUENCE</scope>
    <source>
        <strain evidence="6">ZSDZ65</strain>
    </source>
</reference>
<dbReference type="GO" id="GO:1902201">
    <property type="term" value="P:negative regulation of bacterial-type flagellum-dependent cell motility"/>
    <property type="evidence" value="ECO:0007669"/>
    <property type="project" value="TreeGrafter"/>
</dbReference>
<dbReference type="FunFam" id="3.30.70.270:FF:000001">
    <property type="entry name" value="Diguanylate cyclase domain protein"/>
    <property type="match status" value="1"/>
</dbReference>
<evidence type="ECO:0000256" key="3">
    <source>
        <dbReference type="SAM" id="Phobius"/>
    </source>
</evidence>
<dbReference type="AlphaFoldDB" id="A0A9X3CS90"/>
<dbReference type="PANTHER" id="PTHR45138:SF5">
    <property type="entry name" value="BIFUNCTIONAL PERIPLASMIC SUBSTRATE BINDING PROTEIN_CYTOPLASMIC DIGUANYLATE CYCLASE"/>
    <property type="match status" value="1"/>
</dbReference>
<evidence type="ECO:0000313" key="7">
    <source>
        <dbReference type="Proteomes" id="UP001155587"/>
    </source>
</evidence>
<evidence type="ECO:0000256" key="4">
    <source>
        <dbReference type="SAM" id="SignalP"/>
    </source>
</evidence>
<feature type="transmembrane region" description="Helical" evidence="3">
    <location>
        <begin position="257"/>
        <end position="276"/>
    </location>
</feature>
<dbReference type="NCBIfam" id="TIGR00254">
    <property type="entry name" value="GGDEF"/>
    <property type="match status" value="1"/>
</dbReference>
<dbReference type="InterPro" id="IPR050469">
    <property type="entry name" value="Diguanylate_Cyclase"/>
</dbReference>
<dbReference type="GO" id="GO:0052621">
    <property type="term" value="F:diguanylate cyclase activity"/>
    <property type="evidence" value="ECO:0007669"/>
    <property type="project" value="UniProtKB-EC"/>
</dbReference>
<keyword evidence="3" id="KW-1133">Transmembrane helix</keyword>
<accession>A0A9X3CS90</accession>
<dbReference type="SMART" id="SM00267">
    <property type="entry name" value="GGDEF"/>
    <property type="match status" value="1"/>
</dbReference>
<keyword evidence="3" id="KW-0812">Transmembrane</keyword>
<dbReference type="SUPFAM" id="SSF55073">
    <property type="entry name" value="Nucleotide cyclase"/>
    <property type="match status" value="1"/>
</dbReference>
<evidence type="ECO:0000313" key="6">
    <source>
        <dbReference type="EMBL" id="MCW8348599.1"/>
    </source>
</evidence>
<keyword evidence="4" id="KW-0732">Signal</keyword>
<dbReference type="Proteomes" id="UP001155587">
    <property type="component" value="Unassembled WGS sequence"/>
</dbReference>
<dbReference type="GO" id="GO:0005886">
    <property type="term" value="C:plasma membrane"/>
    <property type="evidence" value="ECO:0007669"/>
    <property type="project" value="TreeGrafter"/>
</dbReference>
<dbReference type="EC" id="2.7.7.65" evidence="2"/>
<dbReference type="InterPro" id="IPR001638">
    <property type="entry name" value="Solute-binding_3/MltF_N"/>
</dbReference>
<dbReference type="GO" id="GO:0043709">
    <property type="term" value="P:cell adhesion involved in single-species biofilm formation"/>
    <property type="evidence" value="ECO:0007669"/>
    <property type="project" value="TreeGrafter"/>
</dbReference>
<dbReference type="InterPro" id="IPR043128">
    <property type="entry name" value="Rev_trsase/Diguanyl_cyclase"/>
</dbReference>
<keyword evidence="3" id="KW-0472">Membrane</keyword>
<dbReference type="Gene3D" id="3.30.70.270">
    <property type="match status" value="1"/>
</dbReference>
<keyword evidence="7" id="KW-1185">Reference proteome</keyword>
<dbReference type="SMART" id="SM00062">
    <property type="entry name" value="PBPb"/>
    <property type="match status" value="1"/>
</dbReference>
<comment type="caution">
    <text evidence="6">The sequence shown here is derived from an EMBL/GenBank/DDBJ whole genome shotgun (WGS) entry which is preliminary data.</text>
</comment>
<dbReference type="PANTHER" id="PTHR45138">
    <property type="entry name" value="REGULATORY COMPONENTS OF SENSORY TRANSDUCTION SYSTEM"/>
    <property type="match status" value="1"/>
</dbReference>
<comment type="cofactor">
    <cofactor evidence="1">
        <name>Mg(2+)</name>
        <dbReference type="ChEBI" id="CHEBI:18420"/>
    </cofactor>
</comment>
<dbReference type="SUPFAM" id="SSF53850">
    <property type="entry name" value="Periplasmic binding protein-like II"/>
    <property type="match status" value="1"/>
</dbReference>